<dbReference type="Pfam" id="PF23598">
    <property type="entry name" value="LRR_14"/>
    <property type="match status" value="1"/>
</dbReference>
<evidence type="ECO:0000313" key="8">
    <source>
        <dbReference type="EMBL" id="KAG0556521.1"/>
    </source>
</evidence>
<keyword evidence="4" id="KW-0677">Repeat</keyword>
<evidence type="ECO:0000256" key="4">
    <source>
        <dbReference type="ARBA" id="ARBA00022737"/>
    </source>
</evidence>
<dbReference type="PANTHER" id="PTHR48059">
    <property type="entry name" value="POLYGALACTURONASE INHIBITOR 1"/>
    <property type="match status" value="1"/>
</dbReference>
<dbReference type="InterPro" id="IPR013210">
    <property type="entry name" value="LRR_N_plant-typ"/>
</dbReference>
<comment type="caution">
    <text evidence="8">The sequence shown here is derived from an EMBL/GenBank/DDBJ whole genome shotgun (WGS) entry which is preliminary data.</text>
</comment>
<reference evidence="8 9" key="1">
    <citation type="submission" date="2020-06" db="EMBL/GenBank/DDBJ databases">
        <title>WGS assembly of Ceratodon purpureus strain R40.</title>
        <authorList>
            <person name="Carey S.B."/>
            <person name="Jenkins J."/>
            <person name="Shu S."/>
            <person name="Lovell J.T."/>
            <person name="Sreedasyam A."/>
            <person name="Maumus F."/>
            <person name="Tiley G.P."/>
            <person name="Fernandez-Pozo N."/>
            <person name="Barry K."/>
            <person name="Chen C."/>
            <person name="Wang M."/>
            <person name="Lipzen A."/>
            <person name="Daum C."/>
            <person name="Saski C.A."/>
            <person name="Payton A.C."/>
            <person name="Mcbreen J.C."/>
            <person name="Conrad R.E."/>
            <person name="Kollar L.M."/>
            <person name="Olsson S."/>
            <person name="Huttunen S."/>
            <person name="Landis J.B."/>
            <person name="Wickett N.J."/>
            <person name="Johnson M.G."/>
            <person name="Rensing S.A."/>
            <person name="Grimwood J."/>
            <person name="Schmutz J."/>
            <person name="Mcdaniel S.F."/>
        </authorList>
    </citation>
    <scope>NUCLEOTIDE SEQUENCE [LARGE SCALE GENOMIC DNA]</scope>
    <source>
        <strain evidence="8 9">R40</strain>
    </source>
</reference>
<keyword evidence="2" id="KW-0433">Leucine-rich repeat</keyword>
<dbReference type="SUPFAM" id="SSF52058">
    <property type="entry name" value="L domain-like"/>
    <property type="match status" value="1"/>
</dbReference>
<feature type="domain" description="Disease resistance R13L4/SHOC-2-like LRR" evidence="7">
    <location>
        <begin position="153"/>
        <end position="263"/>
    </location>
</feature>
<dbReference type="InterPro" id="IPR055414">
    <property type="entry name" value="LRR_R13L4/SHOC2-like"/>
</dbReference>
<dbReference type="EMBL" id="CM026432">
    <property type="protein sequence ID" value="KAG0556521.1"/>
    <property type="molecule type" value="Genomic_DNA"/>
</dbReference>
<protein>
    <recommendedName>
        <fullName evidence="10">Leucine-rich repeat-containing N-terminal plant-type domain-containing protein</fullName>
    </recommendedName>
</protein>
<gene>
    <name evidence="8" type="ORF">KC19_11G059600</name>
</gene>
<evidence type="ECO:0000259" key="6">
    <source>
        <dbReference type="Pfam" id="PF08263"/>
    </source>
</evidence>
<evidence type="ECO:0000313" key="9">
    <source>
        <dbReference type="Proteomes" id="UP000822688"/>
    </source>
</evidence>
<organism evidence="8 9">
    <name type="scientific">Ceratodon purpureus</name>
    <name type="common">Fire moss</name>
    <name type="synonym">Dicranum purpureum</name>
    <dbReference type="NCBI Taxonomy" id="3225"/>
    <lineage>
        <taxon>Eukaryota</taxon>
        <taxon>Viridiplantae</taxon>
        <taxon>Streptophyta</taxon>
        <taxon>Embryophyta</taxon>
        <taxon>Bryophyta</taxon>
        <taxon>Bryophytina</taxon>
        <taxon>Bryopsida</taxon>
        <taxon>Dicranidae</taxon>
        <taxon>Pseudoditrichales</taxon>
        <taxon>Ditrichaceae</taxon>
        <taxon>Ceratodon</taxon>
    </lineage>
</organism>
<name>A0A8T0GBH3_CERPU</name>
<keyword evidence="9" id="KW-1185">Reference proteome</keyword>
<dbReference type="InterPro" id="IPR032675">
    <property type="entry name" value="LRR_dom_sf"/>
</dbReference>
<evidence type="ECO:0000256" key="2">
    <source>
        <dbReference type="ARBA" id="ARBA00022614"/>
    </source>
</evidence>
<feature type="chain" id="PRO_5035902035" description="Leucine-rich repeat-containing N-terminal plant-type domain-containing protein" evidence="5">
    <location>
        <begin position="48"/>
        <end position="321"/>
    </location>
</feature>
<dbReference type="PANTHER" id="PTHR48059:SF30">
    <property type="entry name" value="OS06G0587000 PROTEIN"/>
    <property type="match status" value="1"/>
</dbReference>
<evidence type="ECO:0000256" key="1">
    <source>
        <dbReference type="ARBA" id="ARBA00004196"/>
    </source>
</evidence>
<evidence type="ECO:0000259" key="7">
    <source>
        <dbReference type="Pfam" id="PF23598"/>
    </source>
</evidence>
<evidence type="ECO:0000256" key="5">
    <source>
        <dbReference type="SAM" id="SignalP"/>
    </source>
</evidence>
<evidence type="ECO:0008006" key="10">
    <source>
        <dbReference type="Google" id="ProtNLM"/>
    </source>
</evidence>
<keyword evidence="3 5" id="KW-0732">Signal</keyword>
<accession>A0A8T0GBH3</accession>
<proteinExistence type="predicted"/>
<dbReference type="Gene3D" id="3.80.10.10">
    <property type="entry name" value="Ribonuclease Inhibitor"/>
    <property type="match status" value="2"/>
</dbReference>
<dbReference type="Proteomes" id="UP000822688">
    <property type="component" value="Chromosome 11"/>
</dbReference>
<evidence type="ECO:0000256" key="3">
    <source>
        <dbReference type="ARBA" id="ARBA00022729"/>
    </source>
</evidence>
<feature type="domain" description="Leucine-rich repeat-containing N-terminal plant-type" evidence="6">
    <location>
        <begin position="52"/>
        <end position="90"/>
    </location>
</feature>
<dbReference type="AlphaFoldDB" id="A0A8T0GBH3"/>
<dbReference type="InterPro" id="IPR051848">
    <property type="entry name" value="PGIP"/>
</dbReference>
<dbReference type="Pfam" id="PF08263">
    <property type="entry name" value="LRRNT_2"/>
    <property type="match status" value="1"/>
</dbReference>
<comment type="subcellular location">
    <subcellularLocation>
        <location evidence="1">Cell envelope</location>
    </subcellularLocation>
</comment>
<feature type="signal peptide" evidence="5">
    <location>
        <begin position="1"/>
        <end position="47"/>
    </location>
</feature>
<sequence>MTCLLQRRQDILIANMATGTASREHNGYIALLLLCVVLTTFSHSAMAQCSAAESAALLKFKSVLVDTSGDLATWGPAGANCCSWRGIKCSATGVEAIDLASTAPALNSAVELDPQNAEASSNIAGDALAALPQLSSIRTDGITWPGPVPLRQLSKVPLRELVIRNAPGGHLPSDIGTFGGTLERLVVTGTNYKTGLPSSVCKLTKLKFLEVSSTGMPSLGPSCLGKITSLEEVRMQNNHKVTGGLPVWLTSLPNLKVLDLSNNAHSGNIPVQYGKLANVDLHLGGNHLASRIPAGLSGKPEATFRPGNEKLCGAPLGECPV</sequence>